<protein>
    <submittedName>
        <fullName evidence="2">Uncharacterized protein</fullName>
    </submittedName>
</protein>
<comment type="caution">
    <text evidence="2">The sequence shown here is derived from an EMBL/GenBank/DDBJ whole genome shotgun (WGS) entry which is preliminary data.</text>
</comment>
<dbReference type="Proteomes" id="UP001221898">
    <property type="component" value="Unassembled WGS sequence"/>
</dbReference>
<dbReference type="EMBL" id="JAINUG010000001">
    <property type="protein sequence ID" value="KAJ8419117.1"/>
    <property type="molecule type" value="Genomic_DNA"/>
</dbReference>
<evidence type="ECO:0000256" key="1">
    <source>
        <dbReference type="SAM" id="MobiDB-lite"/>
    </source>
</evidence>
<keyword evidence="3" id="KW-1185">Reference proteome</keyword>
<proteinExistence type="predicted"/>
<accession>A0AAD7TDW5</accession>
<evidence type="ECO:0000313" key="3">
    <source>
        <dbReference type="Proteomes" id="UP001221898"/>
    </source>
</evidence>
<dbReference type="AlphaFoldDB" id="A0AAD7TDW5"/>
<sequence length="103" mass="11254">MNIRRWSDLEAKGSMNELRGEGSSVTSLGELCLSSREQISDHGNEGLRWYLTRICCLAEHCWGVLSKASTLAILSVMQEDLAHSLSPPSHSREGKHSGATALT</sequence>
<evidence type="ECO:0000313" key="2">
    <source>
        <dbReference type="EMBL" id="KAJ8419117.1"/>
    </source>
</evidence>
<name>A0AAD7TDW5_9TELE</name>
<feature type="region of interest" description="Disordered" evidence="1">
    <location>
        <begin position="84"/>
        <end position="103"/>
    </location>
</feature>
<gene>
    <name evidence="2" type="ORF">AAFF_G00006160</name>
</gene>
<reference evidence="2" key="1">
    <citation type="journal article" date="2023" name="Science">
        <title>Genome structures resolve the early diversification of teleost fishes.</title>
        <authorList>
            <person name="Parey E."/>
            <person name="Louis A."/>
            <person name="Montfort J."/>
            <person name="Bouchez O."/>
            <person name="Roques C."/>
            <person name="Iampietro C."/>
            <person name="Lluch J."/>
            <person name="Castinel A."/>
            <person name="Donnadieu C."/>
            <person name="Desvignes T."/>
            <person name="Floi Bucao C."/>
            <person name="Jouanno E."/>
            <person name="Wen M."/>
            <person name="Mejri S."/>
            <person name="Dirks R."/>
            <person name="Jansen H."/>
            <person name="Henkel C."/>
            <person name="Chen W.J."/>
            <person name="Zahm M."/>
            <person name="Cabau C."/>
            <person name="Klopp C."/>
            <person name="Thompson A.W."/>
            <person name="Robinson-Rechavi M."/>
            <person name="Braasch I."/>
            <person name="Lecointre G."/>
            <person name="Bobe J."/>
            <person name="Postlethwait J.H."/>
            <person name="Berthelot C."/>
            <person name="Roest Crollius H."/>
            <person name="Guiguen Y."/>
        </authorList>
    </citation>
    <scope>NUCLEOTIDE SEQUENCE</scope>
    <source>
        <strain evidence="2">NC1722</strain>
    </source>
</reference>
<organism evidence="2 3">
    <name type="scientific">Aldrovandia affinis</name>
    <dbReference type="NCBI Taxonomy" id="143900"/>
    <lineage>
        <taxon>Eukaryota</taxon>
        <taxon>Metazoa</taxon>
        <taxon>Chordata</taxon>
        <taxon>Craniata</taxon>
        <taxon>Vertebrata</taxon>
        <taxon>Euteleostomi</taxon>
        <taxon>Actinopterygii</taxon>
        <taxon>Neopterygii</taxon>
        <taxon>Teleostei</taxon>
        <taxon>Notacanthiformes</taxon>
        <taxon>Halosauridae</taxon>
        <taxon>Aldrovandia</taxon>
    </lineage>
</organism>